<evidence type="ECO:0000313" key="3">
    <source>
        <dbReference type="Proteomes" id="UP001172101"/>
    </source>
</evidence>
<evidence type="ECO:0000256" key="1">
    <source>
        <dbReference type="SAM" id="MobiDB-lite"/>
    </source>
</evidence>
<evidence type="ECO:0000313" key="2">
    <source>
        <dbReference type="EMBL" id="KAK0727971.1"/>
    </source>
</evidence>
<sequence>MSQNKTSPADSGSQGRSRSASTVGLEDKANFITEIEKRKSTAKSGDLSDYEAILKYYKQADASIPHGNNFVWSINGRVGFGPVDEYYYEVALKEKKWGVRDSKNFDKAPEITEFAQIAVLQQRVARAPYHEVVNDTCCTIQTIWQADWNHINQGANQVPSVSHSMDAAANVNQIQEIIAEIRVLAPTGNATNPFKLISDWTPERFCIKAPAGNLPLLSGNGIRRHIFFATALYTHSTSLYMAQKKNGINY</sequence>
<organism evidence="2 3">
    <name type="scientific">Lasiosphaeria miniovina</name>
    <dbReference type="NCBI Taxonomy" id="1954250"/>
    <lineage>
        <taxon>Eukaryota</taxon>
        <taxon>Fungi</taxon>
        <taxon>Dikarya</taxon>
        <taxon>Ascomycota</taxon>
        <taxon>Pezizomycotina</taxon>
        <taxon>Sordariomycetes</taxon>
        <taxon>Sordariomycetidae</taxon>
        <taxon>Sordariales</taxon>
        <taxon>Lasiosphaeriaceae</taxon>
        <taxon>Lasiosphaeria</taxon>
    </lineage>
</organism>
<keyword evidence="3" id="KW-1185">Reference proteome</keyword>
<dbReference type="RefSeq" id="XP_060300826.1">
    <property type="nucleotide sequence ID" value="XM_060439471.1"/>
</dbReference>
<feature type="region of interest" description="Disordered" evidence="1">
    <location>
        <begin position="1"/>
        <end position="24"/>
    </location>
</feature>
<dbReference type="GeneID" id="85322741"/>
<dbReference type="Proteomes" id="UP001172101">
    <property type="component" value="Unassembled WGS sequence"/>
</dbReference>
<comment type="caution">
    <text evidence="2">The sequence shown here is derived from an EMBL/GenBank/DDBJ whole genome shotgun (WGS) entry which is preliminary data.</text>
</comment>
<proteinExistence type="predicted"/>
<dbReference type="AlphaFoldDB" id="A0AA40E8J7"/>
<gene>
    <name evidence="2" type="ORF">B0T26DRAFT_672570</name>
</gene>
<reference evidence="2" key="1">
    <citation type="submission" date="2023-06" db="EMBL/GenBank/DDBJ databases">
        <title>Genome-scale phylogeny and comparative genomics of the fungal order Sordariales.</title>
        <authorList>
            <consortium name="Lawrence Berkeley National Laboratory"/>
            <person name="Hensen N."/>
            <person name="Bonometti L."/>
            <person name="Westerberg I."/>
            <person name="Brannstrom I.O."/>
            <person name="Guillou S."/>
            <person name="Cros-Aarteil S."/>
            <person name="Calhoun S."/>
            <person name="Haridas S."/>
            <person name="Kuo A."/>
            <person name="Mondo S."/>
            <person name="Pangilinan J."/>
            <person name="Riley R."/>
            <person name="LaButti K."/>
            <person name="Andreopoulos B."/>
            <person name="Lipzen A."/>
            <person name="Chen C."/>
            <person name="Yanf M."/>
            <person name="Daum C."/>
            <person name="Ng V."/>
            <person name="Clum A."/>
            <person name="Steindorff A."/>
            <person name="Ohm R."/>
            <person name="Martin F."/>
            <person name="Silar P."/>
            <person name="Natvig D."/>
            <person name="Lalanne C."/>
            <person name="Gautier V."/>
            <person name="Ament-velasquez S.L."/>
            <person name="Kruys A."/>
            <person name="Hutchinson M.I."/>
            <person name="Powell A.J."/>
            <person name="Barry K."/>
            <person name="Miller A.N."/>
            <person name="Grigoriev I.V."/>
            <person name="Debuchy R."/>
            <person name="Gladieux P."/>
            <person name="Thoren M.H."/>
            <person name="Johannesson H."/>
        </authorList>
    </citation>
    <scope>NUCLEOTIDE SEQUENCE</scope>
    <source>
        <strain evidence="2">SMH2392-1A</strain>
    </source>
</reference>
<accession>A0AA40E8J7</accession>
<feature type="compositionally biased region" description="Polar residues" evidence="1">
    <location>
        <begin position="1"/>
        <end position="22"/>
    </location>
</feature>
<dbReference type="EMBL" id="JAUIRO010000002">
    <property type="protein sequence ID" value="KAK0727971.1"/>
    <property type="molecule type" value="Genomic_DNA"/>
</dbReference>
<protein>
    <submittedName>
        <fullName evidence="2">Uncharacterized protein</fullName>
    </submittedName>
</protein>
<name>A0AA40E8J7_9PEZI</name>